<accession>A0A923T7R2</accession>
<organism evidence="2 3">
    <name type="scientific">Neolewinella lacunae</name>
    <dbReference type="NCBI Taxonomy" id="1517758"/>
    <lineage>
        <taxon>Bacteria</taxon>
        <taxon>Pseudomonadati</taxon>
        <taxon>Bacteroidota</taxon>
        <taxon>Saprospiria</taxon>
        <taxon>Saprospirales</taxon>
        <taxon>Lewinellaceae</taxon>
        <taxon>Neolewinella</taxon>
    </lineage>
</organism>
<dbReference type="GO" id="GO:0008168">
    <property type="term" value="F:methyltransferase activity"/>
    <property type="evidence" value="ECO:0007669"/>
    <property type="project" value="UniProtKB-KW"/>
</dbReference>
<keyword evidence="2" id="KW-0489">Methyltransferase</keyword>
<dbReference type="Pfam" id="PF13649">
    <property type="entry name" value="Methyltransf_25"/>
    <property type="match status" value="1"/>
</dbReference>
<dbReference type="Gene3D" id="3.40.50.150">
    <property type="entry name" value="Vaccinia Virus protein VP39"/>
    <property type="match status" value="1"/>
</dbReference>
<dbReference type="Proteomes" id="UP000650081">
    <property type="component" value="Unassembled WGS sequence"/>
</dbReference>
<dbReference type="InterPro" id="IPR029063">
    <property type="entry name" value="SAM-dependent_MTases_sf"/>
</dbReference>
<keyword evidence="2" id="KW-0808">Transferase</keyword>
<reference evidence="2" key="1">
    <citation type="submission" date="2020-08" db="EMBL/GenBank/DDBJ databases">
        <title>Lewinella bacteria from marine environments.</title>
        <authorList>
            <person name="Zhong Y."/>
        </authorList>
    </citation>
    <scope>NUCLEOTIDE SEQUENCE</scope>
    <source>
        <strain evidence="2">KCTC 42187</strain>
    </source>
</reference>
<dbReference type="CDD" id="cd02440">
    <property type="entry name" value="AdoMet_MTases"/>
    <property type="match status" value="1"/>
</dbReference>
<dbReference type="AlphaFoldDB" id="A0A923T7R2"/>
<evidence type="ECO:0000313" key="3">
    <source>
        <dbReference type="Proteomes" id="UP000650081"/>
    </source>
</evidence>
<feature type="domain" description="Methyltransferase" evidence="1">
    <location>
        <begin position="48"/>
        <end position="142"/>
    </location>
</feature>
<proteinExistence type="predicted"/>
<dbReference type="EMBL" id="JACSIT010000078">
    <property type="protein sequence ID" value="MBC6993791.1"/>
    <property type="molecule type" value="Genomic_DNA"/>
</dbReference>
<dbReference type="InterPro" id="IPR041698">
    <property type="entry name" value="Methyltransf_25"/>
</dbReference>
<dbReference type="SUPFAM" id="SSF53335">
    <property type="entry name" value="S-adenosyl-L-methionine-dependent methyltransferases"/>
    <property type="match status" value="1"/>
</dbReference>
<dbReference type="GO" id="GO:0032259">
    <property type="term" value="P:methylation"/>
    <property type="evidence" value="ECO:0007669"/>
    <property type="project" value="UniProtKB-KW"/>
</dbReference>
<gene>
    <name evidence="2" type="ORF">H9S92_06445</name>
</gene>
<comment type="caution">
    <text evidence="2">The sequence shown here is derived from an EMBL/GenBank/DDBJ whole genome shotgun (WGS) entry which is preliminary data.</text>
</comment>
<sequence>MTYRMGKKWSFFKEAVKNIRTTGAIASSSPALAKRLVAALPADRPVNIVELGPGDGSITHAILERIHPGSKVTAFEINPSFVAELANIGDDRLEVLAVGAERLTEYFAPGSVDFVISSLPLSMIPQEVKEEILRQTRIVLGATGQFRQYQYALQDYSLLKDYFHRVSVSYTLANLPPAFVYSCMMGG</sequence>
<dbReference type="RefSeq" id="WP_187465890.1">
    <property type="nucleotide sequence ID" value="NZ_JACSIT010000078.1"/>
</dbReference>
<protein>
    <submittedName>
        <fullName evidence="2">Methyltransferase</fullName>
    </submittedName>
</protein>
<evidence type="ECO:0000259" key="1">
    <source>
        <dbReference type="Pfam" id="PF13649"/>
    </source>
</evidence>
<keyword evidence="3" id="KW-1185">Reference proteome</keyword>
<evidence type="ECO:0000313" key="2">
    <source>
        <dbReference type="EMBL" id="MBC6993791.1"/>
    </source>
</evidence>
<name>A0A923T7R2_9BACT</name>